<evidence type="ECO:0000313" key="3">
    <source>
        <dbReference type="Proteomes" id="UP000001218"/>
    </source>
</evidence>
<feature type="chain" id="PRO_5003887908" description="GLUG domain-containing protein" evidence="1">
    <location>
        <begin position="20"/>
        <end position="685"/>
    </location>
</feature>
<organism evidence="2 3">
    <name type="scientific">Parabacteroides johnsonii CL02T12C29</name>
    <dbReference type="NCBI Taxonomy" id="999419"/>
    <lineage>
        <taxon>Bacteria</taxon>
        <taxon>Pseudomonadati</taxon>
        <taxon>Bacteroidota</taxon>
        <taxon>Bacteroidia</taxon>
        <taxon>Bacteroidales</taxon>
        <taxon>Tannerellaceae</taxon>
        <taxon>Parabacteroides</taxon>
    </lineage>
</organism>
<accession>K5Z8V2</accession>
<dbReference type="Gene3D" id="2.160.20.110">
    <property type="match status" value="1"/>
</dbReference>
<dbReference type="AlphaFoldDB" id="K5Z8V2"/>
<reference evidence="2 3" key="1">
    <citation type="submission" date="2012-02" db="EMBL/GenBank/DDBJ databases">
        <title>The Genome Sequence of Parabacteroides johnsonii CL02T12C29.</title>
        <authorList>
            <consortium name="The Broad Institute Genome Sequencing Platform"/>
            <person name="Earl A."/>
            <person name="Ward D."/>
            <person name="Feldgarden M."/>
            <person name="Gevers D."/>
            <person name="Zitomersky N.L."/>
            <person name="Coyne M.J."/>
            <person name="Comstock L.E."/>
            <person name="Young S.K."/>
            <person name="Zeng Q."/>
            <person name="Gargeya S."/>
            <person name="Fitzgerald M."/>
            <person name="Haas B."/>
            <person name="Abouelleil A."/>
            <person name="Alvarado L."/>
            <person name="Arachchi H.M."/>
            <person name="Berlin A."/>
            <person name="Chapman S.B."/>
            <person name="Gearin G."/>
            <person name="Goldberg J."/>
            <person name="Griggs A."/>
            <person name="Gujja S."/>
            <person name="Hansen M."/>
            <person name="Heiman D."/>
            <person name="Howarth C."/>
            <person name="Larimer J."/>
            <person name="Lui A."/>
            <person name="MacDonald P.J.P."/>
            <person name="McCowen C."/>
            <person name="Montmayeur A."/>
            <person name="Murphy C."/>
            <person name="Neiman D."/>
            <person name="Pearson M."/>
            <person name="Priest M."/>
            <person name="Roberts A."/>
            <person name="Saif S."/>
            <person name="Shea T."/>
            <person name="Sisk P."/>
            <person name="Stolte C."/>
            <person name="Sykes S."/>
            <person name="Wortman J."/>
            <person name="Nusbaum C."/>
            <person name="Birren B."/>
        </authorList>
    </citation>
    <scope>NUCLEOTIDE SEQUENCE [LARGE SCALE GENOMIC DNA]</scope>
    <source>
        <strain evidence="2 3">CL02T12C29</strain>
    </source>
</reference>
<evidence type="ECO:0000313" key="2">
    <source>
        <dbReference type="EMBL" id="EKN07575.1"/>
    </source>
</evidence>
<evidence type="ECO:0000256" key="1">
    <source>
        <dbReference type="SAM" id="SignalP"/>
    </source>
</evidence>
<feature type="signal peptide" evidence="1">
    <location>
        <begin position="1"/>
        <end position="19"/>
    </location>
</feature>
<dbReference type="eggNOG" id="COG5492">
    <property type="taxonomic scope" value="Bacteria"/>
</dbReference>
<dbReference type="CDD" id="cd13120">
    <property type="entry name" value="BF2867_like_N"/>
    <property type="match status" value="1"/>
</dbReference>
<dbReference type="PATRIC" id="fig|999419.3.peg.2752"/>
<keyword evidence="1" id="KW-0732">Signal</keyword>
<sequence length="685" mass="75275">MKYLNLLSAALLISAVACTEEELADNLSNNSGEMREISIEASTMDLETGNEISGVETRTMMREGGEVYWNANDVLGVFTSKGELKDFKTDNGGKVTRFTGLNDVEDEFYLFYPYNEKATVDENGIISTFLSATQYPEPGSFYNGGSLSVSKNKEGQTAVFHQVCSYFRMSISEDYAGEITGLIFEGNDGESLAGKVTINMESEEYKAVIDESEPVSNRLVMTTEDHLYQGKYYYFVLPAQTFVNGFTLTFVNKDGLTWKRVYDKSITFTVNTPISMSNVIPGTFEYGEDFVEDNCYYVHTLDGLYDWAERVNGGEYTLNCQLMASFDFDKDSKNRKWTPVGTKEHPYEGQFNGNGRELRHLRVDGDYECAGFFGALGPVQGREEVEVKVSNVKIINPSIRSSHVGDENNPDDDGYVGVIAGMMNYEFGDNHSGAVIDKCDVTEAMVSGGENVGGILGRSYGGADVISRCNFQGEVRGAMFLGGIVGNVEGDVVDCHSHNATIKQNDKRYEVRSGGIVGTNNGDILVSSANDVDVSTDGRYAGGIAGANNGIIVGCVAYGKATATFSGGIAGESFGAIKASYANCEAEAGVVYRIKTDILDDFKACFTTVKGLNPVVSPEAHYNLWYAPYIQLKKDELNEVLQQTEFHTHYIPGSFNGAHWEFQQSIDEYAEYLPIRPVKITKDEN</sequence>
<gene>
    <name evidence="2" type="ORF">HMPREF1077_02687</name>
</gene>
<dbReference type="OrthoDB" id="8440781at2"/>
<dbReference type="PROSITE" id="PS51257">
    <property type="entry name" value="PROKAR_LIPOPROTEIN"/>
    <property type="match status" value="1"/>
</dbReference>
<dbReference type="HOGENOM" id="CLU_401615_0_0_10"/>
<name>K5Z8V2_9BACT</name>
<dbReference type="EMBL" id="AGZP01000027">
    <property type="protein sequence ID" value="EKN07575.1"/>
    <property type="molecule type" value="Genomic_DNA"/>
</dbReference>
<dbReference type="RefSeq" id="WP_008157456.1">
    <property type="nucleotide sequence ID" value="NZ_JH976467.1"/>
</dbReference>
<evidence type="ECO:0008006" key="4">
    <source>
        <dbReference type="Google" id="ProtNLM"/>
    </source>
</evidence>
<protein>
    <recommendedName>
        <fullName evidence="4">GLUG domain-containing protein</fullName>
    </recommendedName>
</protein>
<dbReference type="Proteomes" id="UP000001218">
    <property type="component" value="Unassembled WGS sequence"/>
</dbReference>
<comment type="caution">
    <text evidence="2">The sequence shown here is derived from an EMBL/GenBank/DDBJ whole genome shotgun (WGS) entry which is preliminary data.</text>
</comment>
<proteinExistence type="predicted"/>